<dbReference type="Gene3D" id="1.10.287.1040">
    <property type="entry name" value="Exonuclease VII, small subunit"/>
    <property type="match status" value="1"/>
</dbReference>
<keyword evidence="3 6" id="KW-0540">Nuclease</keyword>
<dbReference type="EC" id="3.1.11.6" evidence="6"/>
<evidence type="ECO:0000256" key="5">
    <source>
        <dbReference type="ARBA" id="ARBA00022839"/>
    </source>
</evidence>
<evidence type="ECO:0000256" key="4">
    <source>
        <dbReference type="ARBA" id="ARBA00022801"/>
    </source>
</evidence>
<dbReference type="EMBL" id="CP000159">
    <property type="protein sequence ID" value="ABC45338.1"/>
    <property type="molecule type" value="Genomic_DNA"/>
</dbReference>
<comment type="catalytic activity">
    <reaction evidence="6">
        <text>Exonucleolytic cleavage in either 5'- to 3'- or 3'- to 5'-direction to yield nucleoside 5'-phosphates.</text>
        <dbReference type="EC" id="3.1.11.6"/>
    </reaction>
</comment>
<comment type="function">
    <text evidence="6">Bidirectionally degrades single-stranded DNA into large acid-insoluble oligonucleotides, which are then degraded further into small acid-soluble oligonucleotides.</text>
</comment>
<dbReference type="GO" id="GO:0005829">
    <property type="term" value="C:cytosol"/>
    <property type="evidence" value="ECO:0007669"/>
    <property type="project" value="TreeGrafter"/>
</dbReference>
<keyword evidence="9" id="KW-1185">Reference proteome</keyword>
<evidence type="ECO:0000256" key="7">
    <source>
        <dbReference type="SAM" id="Coils"/>
    </source>
</evidence>
<dbReference type="GO" id="GO:0008855">
    <property type="term" value="F:exodeoxyribonuclease VII activity"/>
    <property type="evidence" value="ECO:0007669"/>
    <property type="project" value="UniProtKB-UniRule"/>
</dbReference>
<sequence>MNKGFFEPFRLLVRPTASFQPPMPDASDAADRTFEDTLERLEDIVDTLEDDPPSLDEALDAYEEGVALANECLDRLEEAEQRVSELSID</sequence>
<dbReference type="InterPro" id="IPR037004">
    <property type="entry name" value="Exonuc_VII_ssu_sf"/>
</dbReference>
<dbReference type="GO" id="GO:0006308">
    <property type="term" value="P:DNA catabolic process"/>
    <property type="evidence" value="ECO:0007669"/>
    <property type="project" value="UniProtKB-UniRule"/>
</dbReference>
<dbReference type="KEGG" id="sru:SRU_0735"/>
<dbReference type="Pfam" id="PF02609">
    <property type="entry name" value="Exonuc_VII_S"/>
    <property type="match status" value="1"/>
</dbReference>
<dbReference type="eggNOG" id="COG1722">
    <property type="taxonomic scope" value="Bacteria"/>
</dbReference>
<comment type="similarity">
    <text evidence="1 6">Belongs to the XseB family.</text>
</comment>
<organism evidence="8 9">
    <name type="scientific">Salinibacter ruber (strain DSM 13855 / M31)</name>
    <dbReference type="NCBI Taxonomy" id="309807"/>
    <lineage>
        <taxon>Bacteria</taxon>
        <taxon>Pseudomonadati</taxon>
        <taxon>Rhodothermota</taxon>
        <taxon>Rhodothermia</taxon>
        <taxon>Rhodothermales</taxon>
        <taxon>Salinibacteraceae</taxon>
        <taxon>Salinibacter</taxon>
    </lineage>
</organism>
<dbReference type="PANTHER" id="PTHR34137">
    <property type="entry name" value="EXODEOXYRIBONUCLEASE 7 SMALL SUBUNIT"/>
    <property type="match status" value="1"/>
</dbReference>
<protein>
    <recommendedName>
        <fullName evidence="6">Exodeoxyribonuclease 7 small subunit</fullName>
        <ecNumber evidence="6">3.1.11.6</ecNumber>
    </recommendedName>
    <alternativeName>
        <fullName evidence="6">Exodeoxyribonuclease VII small subunit</fullName>
        <shortName evidence="6">Exonuclease VII small subunit</shortName>
    </alternativeName>
</protein>
<gene>
    <name evidence="6 8" type="primary">xseB</name>
    <name evidence="8" type="ordered locus">SRU_0735</name>
</gene>
<keyword evidence="2 6" id="KW-0963">Cytoplasm</keyword>
<feature type="coiled-coil region" evidence="7">
    <location>
        <begin position="31"/>
        <end position="89"/>
    </location>
</feature>
<evidence type="ECO:0000256" key="6">
    <source>
        <dbReference type="HAMAP-Rule" id="MF_00337"/>
    </source>
</evidence>
<evidence type="ECO:0000256" key="1">
    <source>
        <dbReference type="ARBA" id="ARBA00009998"/>
    </source>
</evidence>
<dbReference type="STRING" id="309807.SRU_0735"/>
<evidence type="ECO:0000313" key="8">
    <source>
        <dbReference type="EMBL" id="ABC45338.1"/>
    </source>
</evidence>
<evidence type="ECO:0000313" key="9">
    <source>
        <dbReference type="Proteomes" id="UP000008674"/>
    </source>
</evidence>
<dbReference type="HOGENOM" id="CLU_145918_0_3_10"/>
<proteinExistence type="inferred from homology"/>
<evidence type="ECO:0000256" key="2">
    <source>
        <dbReference type="ARBA" id="ARBA00022490"/>
    </source>
</evidence>
<accession>Q2S4K8</accession>
<dbReference type="PANTHER" id="PTHR34137:SF1">
    <property type="entry name" value="EXODEOXYRIBONUCLEASE 7 SMALL SUBUNIT"/>
    <property type="match status" value="1"/>
</dbReference>
<dbReference type="OrthoDB" id="1495805at2"/>
<dbReference type="SUPFAM" id="SSF116842">
    <property type="entry name" value="XseB-like"/>
    <property type="match status" value="1"/>
</dbReference>
<evidence type="ECO:0000256" key="3">
    <source>
        <dbReference type="ARBA" id="ARBA00022722"/>
    </source>
</evidence>
<reference evidence="8 9" key="1">
    <citation type="journal article" date="2005" name="Proc. Natl. Acad. Sci. U.S.A.">
        <title>The genome of Salinibacter ruber: convergence and gene exchange among hyperhalophilic bacteria and archaea.</title>
        <authorList>
            <person name="Mongodin E.F."/>
            <person name="Nelson K.E."/>
            <person name="Daugherty S."/>
            <person name="Deboy R.T."/>
            <person name="Wister J."/>
            <person name="Khouri H."/>
            <person name="Weidman J."/>
            <person name="Walsh D.A."/>
            <person name="Papke R.T."/>
            <person name="Sanchez Perez G."/>
            <person name="Sharma A.K."/>
            <person name="Nesbo C.L."/>
            <person name="MacLeod D."/>
            <person name="Bapteste E."/>
            <person name="Doolittle W.F."/>
            <person name="Charlebois R.L."/>
            <person name="Legault B."/>
            <person name="Rodriguez-Valera F."/>
        </authorList>
    </citation>
    <scope>NUCLEOTIDE SEQUENCE [LARGE SCALE GENOMIC DNA]</scope>
    <source>
        <strain evidence="9">DSM 13855 / CECT 5946 / M31</strain>
    </source>
</reference>
<keyword evidence="5 6" id="KW-0269">Exonuclease</keyword>
<dbReference type="Proteomes" id="UP000008674">
    <property type="component" value="Chromosome"/>
</dbReference>
<dbReference type="GO" id="GO:0009318">
    <property type="term" value="C:exodeoxyribonuclease VII complex"/>
    <property type="evidence" value="ECO:0007669"/>
    <property type="project" value="UniProtKB-UniRule"/>
</dbReference>
<keyword evidence="4 6" id="KW-0378">Hydrolase</keyword>
<keyword evidence="7" id="KW-0175">Coiled coil</keyword>
<comment type="subcellular location">
    <subcellularLocation>
        <location evidence="6">Cytoplasm</location>
    </subcellularLocation>
</comment>
<dbReference type="NCBIfam" id="TIGR01280">
    <property type="entry name" value="xseB"/>
    <property type="match status" value="1"/>
</dbReference>
<dbReference type="AlphaFoldDB" id="Q2S4K8"/>
<dbReference type="InterPro" id="IPR003761">
    <property type="entry name" value="Exonuc_VII_S"/>
</dbReference>
<comment type="subunit">
    <text evidence="6">Heterooligomer composed of large and small subunits.</text>
</comment>
<dbReference type="EnsemblBacteria" id="ABC45338">
    <property type="protein sequence ID" value="ABC45338"/>
    <property type="gene ID" value="SRU_0735"/>
</dbReference>
<name>Q2S4K8_SALRD</name>
<dbReference type="HAMAP" id="MF_00337">
    <property type="entry name" value="Exonuc_7_S"/>
    <property type="match status" value="1"/>
</dbReference>